<dbReference type="Pfam" id="PF00117">
    <property type="entry name" value="GATase"/>
    <property type="match status" value="1"/>
</dbReference>
<gene>
    <name evidence="12 15" type="primary">hisH</name>
    <name evidence="15" type="ORF">PQJ61_11915</name>
</gene>
<dbReference type="SUPFAM" id="SSF52317">
    <property type="entry name" value="Class I glutamine amidotransferase-like"/>
    <property type="match status" value="1"/>
</dbReference>
<comment type="catalytic activity">
    <reaction evidence="11 12">
        <text>L-glutamine + H2O = L-glutamate + NH4(+)</text>
        <dbReference type="Rhea" id="RHEA:15889"/>
        <dbReference type="ChEBI" id="CHEBI:15377"/>
        <dbReference type="ChEBI" id="CHEBI:28938"/>
        <dbReference type="ChEBI" id="CHEBI:29985"/>
        <dbReference type="ChEBI" id="CHEBI:58359"/>
        <dbReference type="EC" id="3.5.1.2"/>
    </reaction>
</comment>
<dbReference type="Proteomes" id="UP001221217">
    <property type="component" value="Unassembled WGS sequence"/>
</dbReference>
<dbReference type="FunFam" id="3.40.50.880:FF:000009">
    <property type="entry name" value="Imidazole glycerol phosphate synthase subunit HisH"/>
    <property type="match status" value="1"/>
</dbReference>
<dbReference type="AlphaFoldDB" id="A0AAJ1IHQ8"/>
<feature type="active site" evidence="12 13">
    <location>
        <position position="183"/>
    </location>
</feature>
<proteinExistence type="inferred from homology"/>
<dbReference type="CDD" id="cd01748">
    <property type="entry name" value="GATase1_IGP_Synthase"/>
    <property type="match status" value="1"/>
</dbReference>
<evidence type="ECO:0000256" key="5">
    <source>
        <dbReference type="ARBA" id="ARBA00022605"/>
    </source>
</evidence>
<dbReference type="InterPro" id="IPR017926">
    <property type="entry name" value="GATASE"/>
</dbReference>
<keyword evidence="6 12" id="KW-0378">Hydrolase</keyword>
<evidence type="ECO:0000256" key="11">
    <source>
        <dbReference type="ARBA" id="ARBA00049534"/>
    </source>
</evidence>
<evidence type="ECO:0000256" key="2">
    <source>
        <dbReference type="ARBA" id="ARBA00005091"/>
    </source>
</evidence>
<keyword evidence="8 12" id="KW-0368">Histidine biosynthesis</keyword>
<evidence type="ECO:0000256" key="3">
    <source>
        <dbReference type="ARBA" id="ARBA00011152"/>
    </source>
</evidence>
<evidence type="ECO:0000256" key="13">
    <source>
        <dbReference type="PIRSR" id="PIRSR000495-1"/>
    </source>
</evidence>
<dbReference type="HAMAP" id="MF_00278">
    <property type="entry name" value="HisH"/>
    <property type="match status" value="1"/>
</dbReference>
<accession>A0AAJ1IHQ8</accession>
<dbReference type="PANTHER" id="PTHR42701">
    <property type="entry name" value="IMIDAZOLE GLYCEROL PHOSPHATE SYNTHASE SUBUNIT HISH"/>
    <property type="match status" value="1"/>
</dbReference>
<evidence type="ECO:0000313" key="16">
    <source>
        <dbReference type="Proteomes" id="UP001221217"/>
    </source>
</evidence>
<comment type="subunit">
    <text evidence="3 12">Heterodimer of HisH and HisF.</text>
</comment>
<dbReference type="PROSITE" id="PS51273">
    <property type="entry name" value="GATASE_TYPE_1"/>
    <property type="match status" value="1"/>
</dbReference>
<feature type="domain" description="Glutamine amidotransferase" evidence="14">
    <location>
        <begin position="4"/>
        <end position="196"/>
    </location>
</feature>
<dbReference type="EMBL" id="JAQQAL010000025">
    <property type="protein sequence ID" value="MDC7227460.1"/>
    <property type="molecule type" value="Genomic_DNA"/>
</dbReference>
<reference evidence="15 16" key="1">
    <citation type="submission" date="2022-12" db="EMBL/GenBank/DDBJ databases">
        <title>Metagenome assembled genome from gulf of manar.</title>
        <authorList>
            <person name="Kohli P."/>
            <person name="Pk S."/>
            <person name="Venkata Ramana C."/>
            <person name="Sasikala C."/>
        </authorList>
    </citation>
    <scope>NUCLEOTIDE SEQUENCE [LARGE SCALE GENOMIC DNA]</scope>
    <source>
        <strain evidence="15">JB008</strain>
    </source>
</reference>
<feature type="active site" description="Nucleophile" evidence="12 13">
    <location>
        <position position="79"/>
    </location>
</feature>
<comment type="caution">
    <text evidence="15">The sequence shown here is derived from an EMBL/GenBank/DDBJ whole genome shotgun (WGS) entry which is preliminary data.</text>
</comment>
<dbReference type="PROSITE" id="PS51274">
    <property type="entry name" value="GATASE_COBBQ"/>
    <property type="match status" value="1"/>
</dbReference>
<evidence type="ECO:0000256" key="1">
    <source>
        <dbReference type="ARBA" id="ARBA00004496"/>
    </source>
</evidence>
<evidence type="ECO:0000256" key="4">
    <source>
        <dbReference type="ARBA" id="ARBA00022490"/>
    </source>
</evidence>
<dbReference type="EC" id="3.5.1.2" evidence="12"/>
<comment type="pathway">
    <text evidence="2 12">Amino-acid biosynthesis; L-histidine biosynthesis; L-histidine from 5-phospho-alpha-D-ribose 1-diphosphate: step 5/9.</text>
</comment>
<comment type="subcellular location">
    <subcellularLocation>
        <location evidence="1 12">Cytoplasm</location>
    </subcellularLocation>
</comment>
<evidence type="ECO:0000259" key="14">
    <source>
        <dbReference type="Pfam" id="PF00117"/>
    </source>
</evidence>
<evidence type="ECO:0000256" key="9">
    <source>
        <dbReference type="ARBA" id="ARBA00023239"/>
    </source>
</evidence>
<evidence type="ECO:0000256" key="10">
    <source>
        <dbReference type="ARBA" id="ARBA00047838"/>
    </source>
</evidence>
<dbReference type="PIRSF" id="PIRSF000495">
    <property type="entry name" value="Amidotransf_hisH"/>
    <property type="match status" value="1"/>
</dbReference>
<dbReference type="GO" id="GO:0000107">
    <property type="term" value="F:imidazoleglycerol-phosphate synthase activity"/>
    <property type="evidence" value="ECO:0007669"/>
    <property type="project" value="UniProtKB-UniRule"/>
</dbReference>
<sequence>MIGIVDYEAGNLRSVETAMKHLGADFFISRNPEELLKADRMIFPGVGEAKSSMEVLERTGLDKAVREFADSGKPMLGICLGCQIFFEHSEERDTECLGIIPGRVKEFSADMGLKVPHMGWNQVRHEGRHPVFEGIKEESSFYFVHSFYPSAPKEFEIGSTEYGIGFTSAASKDNVVATQFHPEKSGEVGLKLITNFINWKI</sequence>
<organism evidence="15 16">
    <name type="scientific">Candidatus Thalassospirochaeta sargassi</name>
    <dbReference type="NCBI Taxonomy" id="3119039"/>
    <lineage>
        <taxon>Bacteria</taxon>
        <taxon>Pseudomonadati</taxon>
        <taxon>Spirochaetota</taxon>
        <taxon>Spirochaetia</taxon>
        <taxon>Spirochaetales</taxon>
        <taxon>Spirochaetaceae</taxon>
        <taxon>Candidatus Thalassospirochaeta</taxon>
    </lineage>
</organism>
<evidence type="ECO:0000256" key="7">
    <source>
        <dbReference type="ARBA" id="ARBA00022962"/>
    </source>
</evidence>
<dbReference type="InterPro" id="IPR029062">
    <property type="entry name" value="Class_I_gatase-like"/>
</dbReference>
<comment type="function">
    <text evidence="12">IGPS catalyzes the conversion of PRFAR and glutamine to IGP, AICAR and glutamate. The HisH subunit catalyzes the hydrolysis of glutamine to glutamate and ammonia as part of the synthesis of IGP and AICAR. The resulting ammonia molecule is channeled to the active site of HisF.</text>
</comment>
<evidence type="ECO:0000256" key="12">
    <source>
        <dbReference type="HAMAP-Rule" id="MF_00278"/>
    </source>
</evidence>
<comment type="catalytic activity">
    <reaction evidence="10 12">
        <text>5-[(5-phospho-1-deoxy-D-ribulos-1-ylimino)methylamino]-1-(5-phospho-beta-D-ribosyl)imidazole-4-carboxamide + L-glutamine = D-erythro-1-(imidazol-4-yl)glycerol 3-phosphate + 5-amino-1-(5-phospho-beta-D-ribosyl)imidazole-4-carboxamide + L-glutamate + H(+)</text>
        <dbReference type="Rhea" id="RHEA:24793"/>
        <dbReference type="ChEBI" id="CHEBI:15378"/>
        <dbReference type="ChEBI" id="CHEBI:29985"/>
        <dbReference type="ChEBI" id="CHEBI:58278"/>
        <dbReference type="ChEBI" id="CHEBI:58359"/>
        <dbReference type="ChEBI" id="CHEBI:58475"/>
        <dbReference type="ChEBI" id="CHEBI:58525"/>
        <dbReference type="EC" id="4.3.2.10"/>
    </reaction>
</comment>
<protein>
    <recommendedName>
        <fullName evidence="12">Imidazole glycerol phosphate synthase subunit HisH</fullName>
        <ecNumber evidence="12">4.3.2.10</ecNumber>
    </recommendedName>
    <alternativeName>
        <fullName evidence="12">IGP synthase glutaminase subunit</fullName>
        <ecNumber evidence="12">3.5.1.2</ecNumber>
    </alternativeName>
    <alternativeName>
        <fullName evidence="12">IGP synthase subunit HisH</fullName>
    </alternativeName>
    <alternativeName>
        <fullName evidence="12">ImGP synthase subunit HisH</fullName>
        <shortName evidence="12">IGPS subunit HisH</shortName>
    </alternativeName>
</protein>
<dbReference type="PANTHER" id="PTHR42701:SF1">
    <property type="entry name" value="IMIDAZOLE GLYCEROL PHOSPHATE SYNTHASE SUBUNIT HISH"/>
    <property type="match status" value="1"/>
</dbReference>
<keyword evidence="9 12" id="KW-0456">Lyase</keyword>
<keyword evidence="4 12" id="KW-0963">Cytoplasm</keyword>
<evidence type="ECO:0000256" key="8">
    <source>
        <dbReference type="ARBA" id="ARBA00023102"/>
    </source>
</evidence>
<evidence type="ECO:0000256" key="6">
    <source>
        <dbReference type="ARBA" id="ARBA00022801"/>
    </source>
</evidence>
<dbReference type="GO" id="GO:0000105">
    <property type="term" value="P:L-histidine biosynthetic process"/>
    <property type="evidence" value="ECO:0007669"/>
    <property type="project" value="UniProtKB-UniRule"/>
</dbReference>
<keyword evidence="7 12" id="KW-0315">Glutamine amidotransferase</keyword>
<dbReference type="NCBIfam" id="TIGR01855">
    <property type="entry name" value="IMP_synth_hisH"/>
    <property type="match status" value="1"/>
</dbReference>
<dbReference type="GO" id="GO:0016829">
    <property type="term" value="F:lyase activity"/>
    <property type="evidence" value="ECO:0007669"/>
    <property type="project" value="UniProtKB-KW"/>
</dbReference>
<name>A0AAJ1IHQ8_9SPIO</name>
<dbReference type="EC" id="4.3.2.10" evidence="12"/>
<dbReference type="GO" id="GO:0005737">
    <property type="term" value="C:cytoplasm"/>
    <property type="evidence" value="ECO:0007669"/>
    <property type="project" value="UniProtKB-SubCell"/>
</dbReference>
<dbReference type="GO" id="GO:0004359">
    <property type="term" value="F:glutaminase activity"/>
    <property type="evidence" value="ECO:0007669"/>
    <property type="project" value="UniProtKB-EC"/>
</dbReference>
<evidence type="ECO:0000313" key="15">
    <source>
        <dbReference type="EMBL" id="MDC7227460.1"/>
    </source>
</evidence>
<feature type="active site" evidence="12 13">
    <location>
        <position position="181"/>
    </location>
</feature>
<dbReference type="InterPro" id="IPR010139">
    <property type="entry name" value="Imidazole-glycPsynth_HisH"/>
</dbReference>
<dbReference type="Gene3D" id="3.40.50.880">
    <property type="match status" value="1"/>
</dbReference>
<keyword evidence="5 12" id="KW-0028">Amino-acid biosynthesis</keyword>